<accession>A0A0R1U3U9</accession>
<dbReference type="Proteomes" id="UP000050816">
    <property type="component" value="Unassembled WGS sequence"/>
</dbReference>
<reference evidence="1 2" key="1">
    <citation type="journal article" date="2015" name="Genome Announc.">
        <title>Expanding the biotechnology potential of lactobacilli through comparative genomics of 213 strains and associated genera.</title>
        <authorList>
            <person name="Sun Z."/>
            <person name="Harris H.M."/>
            <person name="McCann A."/>
            <person name="Guo C."/>
            <person name="Argimon S."/>
            <person name="Zhang W."/>
            <person name="Yang X."/>
            <person name="Jeffery I.B."/>
            <person name="Cooney J.C."/>
            <person name="Kagawa T.F."/>
            <person name="Liu W."/>
            <person name="Song Y."/>
            <person name="Salvetti E."/>
            <person name="Wrobel A."/>
            <person name="Rasinkangas P."/>
            <person name="Parkhill J."/>
            <person name="Rea M.C."/>
            <person name="O'Sullivan O."/>
            <person name="Ritari J."/>
            <person name="Douillard F.P."/>
            <person name="Paul Ross R."/>
            <person name="Yang R."/>
            <person name="Briner A.E."/>
            <person name="Felis G.E."/>
            <person name="de Vos W.M."/>
            <person name="Barrangou R."/>
            <person name="Klaenhammer T.R."/>
            <person name="Caufield P.W."/>
            <person name="Cui Y."/>
            <person name="Zhang H."/>
            <person name="O'Toole P.W."/>
        </authorList>
    </citation>
    <scope>NUCLEOTIDE SEQUENCE [LARGE SCALE GENOMIC DNA]</scope>
    <source>
        <strain evidence="1 2">DSM 15946</strain>
    </source>
</reference>
<evidence type="ECO:0000313" key="1">
    <source>
        <dbReference type="EMBL" id="KRL87951.1"/>
    </source>
</evidence>
<dbReference type="RefSeq" id="WP_056955487.1">
    <property type="nucleotide sequence ID" value="NZ_AZFK01000084.1"/>
</dbReference>
<dbReference type="AlphaFoldDB" id="A0A0R1U3U9"/>
<proteinExistence type="predicted"/>
<dbReference type="EMBL" id="AZFK01000084">
    <property type="protein sequence ID" value="KRL87951.1"/>
    <property type="molecule type" value="Genomic_DNA"/>
</dbReference>
<evidence type="ECO:0000313" key="2">
    <source>
        <dbReference type="Proteomes" id="UP000050816"/>
    </source>
</evidence>
<protein>
    <submittedName>
        <fullName evidence="1">Uncharacterized protein</fullName>
    </submittedName>
</protein>
<comment type="caution">
    <text evidence="1">The sequence shown here is derived from an EMBL/GenBank/DDBJ whole genome shotgun (WGS) entry which is preliminary data.</text>
</comment>
<dbReference type="PATRIC" id="fig|1423760.3.peg.642"/>
<organism evidence="1 2">
    <name type="scientific">Limosilactobacillus ingluviei DSM 15946</name>
    <dbReference type="NCBI Taxonomy" id="1423760"/>
    <lineage>
        <taxon>Bacteria</taxon>
        <taxon>Bacillati</taxon>
        <taxon>Bacillota</taxon>
        <taxon>Bacilli</taxon>
        <taxon>Lactobacillales</taxon>
        <taxon>Lactobacillaceae</taxon>
        <taxon>Limosilactobacillus</taxon>
    </lineage>
</organism>
<gene>
    <name evidence="1" type="ORF">FC43_GL000618</name>
</gene>
<sequence length="66" mass="7575">MAALKLNYRVIPKTEVDVIMARYQDLFGLYQHGTPAEIHTVGLYQTQEADRMQRELLHQATAFPGK</sequence>
<name>A0A0R1U3U9_9LACO</name>